<organism evidence="2 3">
    <name type="scientific">Aduncisulcus paluster</name>
    <dbReference type="NCBI Taxonomy" id="2918883"/>
    <lineage>
        <taxon>Eukaryota</taxon>
        <taxon>Metamonada</taxon>
        <taxon>Carpediemonas-like organisms</taxon>
        <taxon>Aduncisulcus</taxon>
    </lineage>
</organism>
<dbReference type="InterPro" id="IPR050908">
    <property type="entry name" value="SmbC-like"/>
</dbReference>
<keyword evidence="3" id="KW-1185">Reference proteome</keyword>
<evidence type="ECO:0000259" key="1">
    <source>
        <dbReference type="SMART" id="SM00871"/>
    </source>
</evidence>
<protein>
    <submittedName>
        <fullName evidence="2">GyrI-like domain-containing protein</fullName>
    </submittedName>
</protein>
<evidence type="ECO:0000313" key="3">
    <source>
        <dbReference type="Proteomes" id="UP001057375"/>
    </source>
</evidence>
<comment type="caution">
    <text evidence="2">The sequence shown here is derived from an EMBL/GenBank/DDBJ whole genome shotgun (WGS) entry which is preliminary data.</text>
</comment>
<dbReference type="InterPro" id="IPR010499">
    <property type="entry name" value="AraC_E-bd"/>
</dbReference>
<reference evidence="2" key="1">
    <citation type="submission" date="2022-03" db="EMBL/GenBank/DDBJ databases">
        <title>Draft genome sequence of Aduncisulcus paluster, a free-living microaerophilic Fornicata.</title>
        <authorList>
            <person name="Yuyama I."/>
            <person name="Kume K."/>
            <person name="Tamura T."/>
            <person name="Inagaki Y."/>
            <person name="Hashimoto T."/>
        </authorList>
    </citation>
    <scope>NUCLEOTIDE SEQUENCE</scope>
    <source>
        <strain evidence="2">NY0171</strain>
    </source>
</reference>
<feature type="domain" description="AraC effector-binding" evidence="1">
    <location>
        <begin position="1"/>
        <end position="146"/>
    </location>
</feature>
<dbReference type="SMART" id="SM00871">
    <property type="entry name" value="AraC_E_bind"/>
    <property type="match status" value="1"/>
</dbReference>
<dbReference type="EMBL" id="BQXS01007347">
    <property type="protein sequence ID" value="GKT27233.1"/>
    <property type="molecule type" value="Genomic_DNA"/>
</dbReference>
<dbReference type="Gene3D" id="3.20.80.10">
    <property type="entry name" value="Regulatory factor, effector binding domain"/>
    <property type="match status" value="1"/>
</dbReference>
<dbReference type="PANTHER" id="PTHR40055">
    <property type="entry name" value="TRANSCRIPTIONAL REGULATOR YGIV-RELATED"/>
    <property type="match status" value="1"/>
</dbReference>
<dbReference type="Pfam" id="PF06445">
    <property type="entry name" value="GyrI-like"/>
    <property type="match status" value="1"/>
</dbReference>
<dbReference type="PANTHER" id="PTHR40055:SF1">
    <property type="entry name" value="TRANSCRIPTIONAL REGULATOR YGIV-RELATED"/>
    <property type="match status" value="1"/>
</dbReference>
<evidence type="ECO:0000313" key="2">
    <source>
        <dbReference type="EMBL" id="GKT27233.1"/>
    </source>
</evidence>
<name>A0ABQ5K3V3_9EUKA</name>
<sequence>MRARGPYGDQNRALMTAFKKWADKEGLMQKQTSIYGIARDNPDTVDPQDCRYDCCIPVTDEFIIKNKNIINGDKKTEDVHSAFLEGGKYAVFEIDHTAEALQEAWNVIFDKLKEKNLTYDTSRPILERYREEIVAVHACELCVPIL</sequence>
<dbReference type="Proteomes" id="UP001057375">
    <property type="component" value="Unassembled WGS sequence"/>
</dbReference>
<accession>A0ABQ5K3V3</accession>
<dbReference type="SUPFAM" id="SSF55136">
    <property type="entry name" value="Probable bacterial effector-binding domain"/>
    <property type="match status" value="1"/>
</dbReference>
<proteinExistence type="predicted"/>
<dbReference type="InterPro" id="IPR029442">
    <property type="entry name" value="GyrI-like"/>
</dbReference>
<dbReference type="InterPro" id="IPR011256">
    <property type="entry name" value="Reg_factor_effector_dom_sf"/>
</dbReference>
<gene>
    <name evidence="2" type="ORF">ADUPG1_004746</name>
</gene>